<accession>A0A5B6VX00</accession>
<comment type="function">
    <text evidence="8">Catalyzes the ferrous insertion into protoporphyrin IX.</text>
</comment>
<dbReference type="GO" id="GO:0005739">
    <property type="term" value="C:mitochondrion"/>
    <property type="evidence" value="ECO:0007669"/>
    <property type="project" value="TreeGrafter"/>
</dbReference>
<dbReference type="InterPro" id="IPR033659">
    <property type="entry name" value="Ferrochelatase_N"/>
</dbReference>
<dbReference type="GO" id="GO:0006783">
    <property type="term" value="P:heme biosynthetic process"/>
    <property type="evidence" value="ECO:0007669"/>
    <property type="project" value="UniProtKB-UniRule"/>
</dbReference>
<evidence type="ECO:0000256" key="5">
    <source>
        <dbReference type="ARBA" id="ARBA00023239"/>
    </source>
</evidence>
<comment type="catalytic activity">
    <reaction evidence="7 8">
        <text>heme b + 2 H(+) = protoporphyrin IX + Fe(2+)</text>
        <dbReference type="Rhea" id="RHEA:22584"/>
        <dbReference type="ChEBI" id="CHEBI:15378"/>
        <dbReference type="ChEBI" id="CHEBI:29033"/>
        <dbReference type="ChEBI" id="CHEBI:57306"/>
        <dbReference type="ChEBI" id="CHEBI:60344"/>
        <dbReference type="EC" id="4.98.1.1"/>
    </reaction>
</comment>
<dbReference type="AlphaFoldDB" id="A0A5B6VX00"/>
<dbReference type="SUPFAM" id="SSF53800">
    <property type="entry name" value="Chelatase"/>
    <property type="match status" value="1"/>
</dbReference>
<evidence type="ECO:0000256" key="6">
    <source>
        <dbReference type="ARBA" id="ARBA00023244"/>
    </source>
</evidence>
<keyword evidence="3 8" id="KW-0408">Iron</keyword>
<keyword evidence="10" id="KW-1185">Reference proteome</keyword>
<keyword evidence="8" id="KW-0150">Chloroplast</keyword>
<dbReference type="InterPro" id="IPR001015">
    <property type="entry name" value="Ferrochelatase"/>
</dbReference>
<comment type="similarity">
    <text evidence="2 8">Belongs to the ferrochelatase family.</text>
</comment>
<comment type="pathway">
    <text evidence="1 8">Porphyrin-containing compound metabolism; protoheme biosynthesis; protoheme from protoporphyrin-IX: step 1/1.</text>
</comment>
<keyword evidence="6 8" id="KW-0627">Porphyrin biosynthesis</keyword>
<dbReference type="FunFam" id="3.40.50.1400:FF:000005">
    <property type="entry name" value="Ferrochelatase"/>
    <property type="match status" value="1"/>
</dbReference>
<dbReference type="Proteomes" id="UP000325315">
    <property type="component" value="Unassembled WGS sequence"/>
</dbReference>
<evidence type="ECO:0000256" key="8">
    <source>
        <dbReference type="RuleBase" id="RU000607"/>
    </source>
</evidence>
<evidence type="ECO:0000313" key="10">
    <source>
        <dbReference type="Proteomes" id="UP000325315"/>
    </source>
</evidence>
<keyword evidence="5 8" id="KW-0456">Lyase</keyword>
<dbReference type="PANTHER" id="PTHR11108:SF1">
    <property type="entry name" value="FERROCHELATASE, MITOCHONDRIAL"/>
    <property type="match status" value="1"/>
</dbReference>
<dbReference type="GO" id="GO:0004325">
    <property type="term" value="F:ferrochelatase activity"/>
    <property type="evidence" value="ECO:0007669"/>
    <property type="project" value="UniProtKB-UniRule"/>
</dbReference>
<evidence type="ECO:0000256" key="2">
    <source>
        <dbReference type="ARBA" id="ARBA00007718"/>
    </source>
</evidence>
<comment type="caution">
    <text evidence="9">The sequence shown here is derived from an EMBL/GenBank/DDBJ whole genome shotgun (WGS) entry which is preliminary data.</text>
</comment>
<dbReference type="Pfam" id="PF00762">
    <property type="entry name" value="Ferrochelatase"/>
    <property type="match status" value="2"/>
</dbReference>
<evidence type="ECO:0000313" key="9">
    <source>
        <dbReference type="EMBL" id="KAA3473452.1"/>
    </source>
</evidence>
<keyword evidence="8" id="KW-0934">Plastid</keyword>
<evidence type="ECO:0000256" key="3">
    <source>
        <dbReference type="ARBA" id="ARBA00023004"/>
    </source>
</evidence>
<dbReference type="PROSITE" id="PS00534">
    <property type="entry name" value="FERROCHELATASE"/>
    <property type="match status" value="1"/>
</dbReference>
<keyword evidence="4 8" id="KW-0350">Heme biosynthesis</keyword>
<dbReference type="InterPro" id="IPR033644">
    <property type="entry name" value="Ferrochelatase_C"/>
</dbReference>
<dbReference type="PANTHER" id="PTHR11108">
    <property type="entry name" value="FERROCHELATASE"/>
    <property type="match status" value="1"/>
</dbReference>
<reference evidence="9" key="1">
    <citation type="submission" date="2019-08" db="EMBL/GenBank/DDBJ databases">
        <authorList>
            <person name="Liu F."/>
        </authorList>
    </citation>
    <scope>NUCLEOTIDE SEQUENCE [LARGE SCALE GENOMIC DNA]</scope>
    <source>
        <strain evidence="9">PA1801</strain>
        <tissue evidence="9">Leaf</tissue>
    </source>
</reference>
<dbReference type="CDD" id="cd00419">
    <property type="entry name" value="Ferrochelatase_C"/>
    <property type="match status" value="1"/>
</dbReference>
<dbReference type="HAMAP" id="MF_00323">
    <property type="entry name" value="Ferrochelatase"/>
    <property type="match status" value="1"/>
</dbReference>
<dbReference type="EC" id="4.98.1.1" evidence="8"/>
<organism evidence="9 10">
    <name type="scientific">Gossypium australe</name>
    <dbReference type="NCBI Taxonomy" id="47621"/>
    <lineage>
        <taxon>Eukaryota</taxon>
        <taxon>Viridiplantae</taxon>
        <taxon>Streptophyta</taxon>
        <taxon>Embryophyta</taxon>
        <taxon>Tracheophyta</taxon>
        <taxon>Spermatophyta</taxon>
        <taxon>Magnoliopsida</taxon>
        <taxon>eudicotyledons</taxon>
        <taxon>Gunneridae</taxon>
        <taxon>Pentapetalae</taxon>
        <taxon>rosids</taxon>
        <taxon>malvids</taxon>
        <taxon>Malvales</taxon>
        <taxon>Malvaceae</taxon>
        <taxon>Malvoideae</taxon>
        <taxon>Gossypium</taxon>
    </lineage>
</organism>
<dbReference type="Gene3D" id="3.40.50.1400">
    <property type="match status" value="2"/>
</dbReference>
<dbReference type="SUPFAM" id="SSF103511">
    <property type="entry name" value="Chlorophyll a-b binding protein"/>
    <property type="match status" value="1"/>
</dbReference>
<gene>
    <name evidence="9" type="primary">hemH</name>
    <name evidence="9" type="ORF">EPI10_023826</name>
</gene>
<sequence length="537" mass="60036">MEMIEAMRSGRIQSSTWYSASSSSTFPHPPYLTSASRHCRLSISQRVSRISLLSSCSSGLSKTQLSVSTQRNEQNLLSVGVGAEALVTSNAPSVSNEPLVAEEKIGVLLLNLGGPENLEDVQPFLFNLFADPDIIRLPRLFQFLQKPLAQFISVLRAPKSKEGYSSIGGGSPLRRITDAQEHEDEINQMLKLVMPVTALRAEELRKSLGAKNVPAKVYIGMRYWHPFTEEAIEQIKKDGITKLAVLPLYPQFSISTSGSSLRLLESIFRDDEYLVNMQHTVIPSWYQREGYIKAMANLIEKELQKFDQPENVVIFFSAHGVPLAYVEEAGDPYKAEMEECVDLIIQELEKRKITNAYTLAYQSRVGPVEWLKPYTDETIIDLGRKGVKSLLAVPISFVSEHIETLEEIDVEYKELALESGIENWGRVPALGCEPMFISDLADAVIESLPYVGAMAVSNLEARQSLVPLGSVEELLATYDSQRRELPPPVTVWEWGWTKSAETWNGRAAMLAVLMLLLLEVTTGEGFLHQWGILPLFR</sequence>
<dbReference type="GO" id="GO:0009507">
    <property type="term" value="C:chloroplast"/>
    <property type="evidence" value="ECO:0007669"/>
    <property type="project" value="UniProtKB-SubCell"/>
</dbReference>
<dbReference type="InterPro" id="IPR019772">
    <property type="entry name" value="Ferrochelatase_AS"/>
</dbReference>
<evidence type="ECO:0000256" key="1">
    <source>
        <dbReference type="ARBA" id="ARBA00004943"/>
    </source>
</evidence>
<evidence type="ECO:0000256" key="7">
    <source>
        <dbReference type="ARBA" id="ARBA00049380"/>
    </source>
</evidence>
<evidence type="ECO:0000256" key="4">
    <source>
        <dbReference type="ARBA" id="ARBA00023133"/>
    </source>
</evidence>
<dbReference type="OrthoDB" id="1323at2759"/>
<dbReference type="NCBIfam" id="TIGR00109">
    <property type="entry name" value="hemH"/>
    <property type="match status" value="1"/>
</dbReference>
<name>A0A5B6VX00_9ROSI</name>
<comment type="subcellular location">
    <subcellularLocation>
        <location evidence="8">Plastid</location>
        <location evidence="8">Chloroplast</location>
    </subcellularLocation>
</comment>
<dbReference type="EMBL" id="SMMG02000005">
    <property type="protein sequence ID" value="KAA3473452.1"/>
    <property type="molecule type" value="Genomic_DNA"/>
</dbReference>
<dbReference type="CDD" id="cd03411">
    <property type="entry name" value="Ferrochelatase_N"/>
    <property type="match status" value="1"/>
</dbReference>
<protein>
    <recommendedName>
        <fullName evidence="8">Ferrochelatase</fullName>
        <ecNumber evidence="8">4.98.1.1</ecNumber>
    </recommendedName>
</protein>
<proteinExistence type="inferred from homology"/>
<dbReference type="UniPathway" id="UPA00252">
    <property type="reaction ID" value="UER00325"/>
</dbReference>